<protein>
    <submittedName>
        <fullName evidence="1">Killer suppression protein HigA, putative</fullName>
    </submittedName>
</protein>
<dbReference type="InterPro" id="IPR035093">
    <property type="entry name" value="RelE/ParE_toxin_dom_sf"/>
</dbReference>
<dbReference type="RefSeq" id="WP_015257872.1">
    <property type="nucleotide sequence ID" value="NC_019902.2"/>
</dbReference>
<dbReference type="Proteomes" id="UP000010809">
    <property type="component" value="Chromosome"/>
</dbReference>
<dbReference type="PATRIC" id="fig|1255043.3.peg.1055"/>
<sequence length="109" mass="12432">MELEYKDARLEALCLQERKARKELGHDCARKLRARLADLFAVSNPTELVAGHPHPLKGDREGWFAVSLNKKVRLCFEPAEQPWPRMPDGGIAWAAVDRVVVVWIGDYHD</sequence>
<dbReference type="HOGENOM" id="CLU_164011_0_1_6"/>
<organism evidence="1 2">
    <name type="scientific">Thioalkalivibrio nitratireducens (strain DSM 14787 / UNIQEM 213 / ALEN2)</name>
    <dbReference type="NCBI Taxonomy" id="1255043"/>
    <lineage>
        <taxon>Bacteria</taxon>
        <taxon>Pseudomonadati</taxon>
        <taxon>Pseudomonadota</taxon>
        <taxon>Gammaproteobacteria</taxon>
        <taxon>Chromatiales</taxon>
        <taxon>Ectothiorhodospiraceae</taxon>
        <taxon>Thioalkalivibrio</taxon>
    </lineage>
</organism>
<dbReference type="Gene3D" id="3.30.2310.20">
    <property type="entry name" value="RelE-like"/>
    <property type="match status" value="1"/>
</dbReference>
<dbReference type="STRING" id="1255043.TVNIR_1048"/>
<evidence type="ECO:0000313" key="2">
    <source>
        <dbReference type="Proteomes" id="UP000010809"/>
    </source>
</evidence>
<dbReference type="SUPFAM" id="SSF143011">
    <property type="entry name" value="RelE-like"/>
    <property type="match status" value="1"/>
</dbReference>
<evidence type="ECO:0000313" key="1">
    <source>
        <dbReference type="EMBL" id="AGA32732.1"/>
    </source>
</evidence>
<dbReference type="eggNOG" id="COG3549">
    <property type="taxonomic scope" value="Bacteria"/>
</dbReference>
<dbReference type="OrthoDB" id="9801102at2"/>
<dbReference type="KEGG" id="tni:TVNIR_1048"/>
<name>L0DUQ1_THIND</name>
<gene>
    <name evidence="1" type="ordered locus">TVNIR_1048</name>
</gene>
<accession>L0DUQ1</accession>
<proteinExistence type="predicted"/>
<dbReference type="EMBL" id="CP003989">
    <property type="protein sequence ID" value="AGA32732.1"/>
    <property type="molecule type" value="Genomic_DNA"/>
</dbReference>
<dbReference type="AlphaFoldDB" id="L0DUQ1"/>
<reference evidence="1" key="1">
    <citation type="submission" date="2015-12" db="EMBL/GenBank/DDBJ databases">
        <authorList>
            <person name="Tikhonova T.V."/>
            <person name="Pavlov A.R."/>
            <person name="Beletsky A.V."/>
            <person name="Mardanov A.V."/>
            <person name="Sorokin D.Y."/>
            <person name="Ravin N.V."/>
            <person name="Popov V.O."/>
        </authorList>
    </citation>
    <scope>NUCLEOTIDE SEQUENCE</scope>
    <source>
        <strain evidence="1">DSM 14787</strain>
    </source>
</reference>
<keyword evidence="2" id="KW-1185">Reference proteome</keyword>